<name>A0A8S3JVL1_9BILA</name>
<dbReference type="InterPro" id="IPR035996">
    <property type="entry name" value="4pyrrol_Methylase_sf"/>
</dbReference>
<dbReference type="InterPro" id="IPR014777">
    <property type="entry name" value="4pyrrole_Mease_sub1"/>
</dbReference>
<feature type="non-terminal residue" evidence="5">
    <location>
        <position position="1"/>
    </location>
</feature>
<accession>A0A8S3JVL1</accession>
<comment type="catalytic activity">
    <reaction evidence="3">
        <text>2-[(3S)-amino-3-carboxypropyl]-L-histidyl-[translation elongation factor 2] + 4 S-adenosyl-L-methionine = diphthine methyl ester-[translation elongation factor 2] + 4 S-adenosyl-L-homocysteine + 3 H(+)</text>
        <dbReference type="Rhea" id="RHEA:42652"/>
        <dbReference type="Rhea" id="RHEA-COMP:9749"/>
        <dbReference type="Rhea" id="RHEA-COMP:10173"/>
        <dbReference type="ChEBI" id="CHEBI:15378"/>
        <dbReference type="ChEBI" id="CHEBI:57856"/>
        <dbReference type="ChEBI" id="CHEBI:59789"/>
        <dbReference type="ChEBI" id="CHEBI:73995"/>
        <dbReference type="ChEBI" id="CHEBI:79005"/>
        <dbReference type="EC" id="2.1.1.314"/>
    </reaction>
</comment>
<sequence length="89" mass="9870">MLYFIGLGLADVDDITVKGLRIIKNCKEVYLETYTTILQVDQKTLEEYLGISIIAADRELVELSADKILTNARDYDIAFLVGGDPLSAT</sequence>
<evidence type="ECO:0000259" key="4">
    <source>
        <dbReference type="Pfam" id="PF00590"/>
    </source>
</evidence>
<evidence type="ECO:0000256" key="2">
    <source>
        <dbReference type="ARBA" id="ARBA00011927"/>
    </source>
</evidence>
<dbReference type="InterPro" id="IPR000878">
    <property type="entry name" value="4pyrrol_Mease"/>
</dbReference>
<dbReference type="GO" id="GO:0141133">
    <property type="term" value="F:diphthine methyl ester synthase activity"/>
    <property type="evidence" value="ECO:0007669"/>
    <property type="project" value="UniProtKB-EC"/>
</dbReference>
<proteinExistence type="predicted"/>
<dbReference type="PANTHER" id="PTHR10882">
    <property type="entry name" value="DIPHTHINE SYNTHASE"/>
    <property type="match status" value="1"/>
</dbReference>
<dbReference type="GO" id="GO:0017183">
    <property type="term" value="P:protein histidyl modification to diphthamide"/>
    <property type="evidence" value="ECO:0007669"/>
    <property type="project" value="InterPro"/>
</dbReference>
<reference evidence="5" key="1">
    <citation type="submission" date="2021-02" db="EMBL/GenBank/DDBJ databases">
        <authorList>
            <person name="Nowell W R."/>
        </authorList>
    </citation>
    <scope>NUCLEOTIDE SEQUENCE</scope>
</reference>
<evidence type="ECO:0000256" key="3">
    <source>
        <dbReference type="ARBA" id="ARBA00048752"/>
    </source>
</evidence>
<dbReference type="InterPro" id="IPR004551">
    <property type="entry name" value="Dphthn_synthase"/>
</dbReference>
<dbReference type="Gene3D" id="3.40.1010.10">
    <property type="entry name" value="Cobalt-precorrin-4 Transmethylase, Domain 1"/>
    <property type="match status" value="1"/>
</dbReference>
<organism evidence="5 6">
    <name type="scientific">Rotaria magnacalcarata</name>
    <dbReference type="NCBI Taxonomy" id="392030"/>
    <lineage>
        <taxon>Eukaryota</taxon>
        <taxon>Metazoa</taxon>
        <taxon>Spiralia</taxon>
        <taxon>Gnathifera</taxon>
        <taxon>Rotifera</taxon>
        <taxon>Eurotatoria</taxon>
        <taxon>Bdelloidea</taxon>
        <taxon>Philodinida</taxon>
        <taxon>Philodinidae</taxon>
        <taxon>Rotaria</taxon>
    </lineage>
</organism>
<feature type="domain" description="Tetrapyrrole methylase" evidence="4">
    <location>
        <begin position="1"/>
        <end position="87"/>
    </location>
</feature>
<dbReference type="EMBL" id="CAJOBJ010369718">
    <property type="protein sequence ID" value="CAF5222849.1"/>
    <property type="molecule type" value="Genomic_DNA"/>
</dbReference>
<comment type="function">
    <text evidence="1">S-adenosyl-L-methionine-dependent methyltransferase that catalyzes four methylations of the modified target histidine residue in translation elongation factor 2 (EF-2), to form an intermediate called diphthine methyl ester. The four successive methylation reactions represent the second step of diphthamide biosynthesis.</text>
</comment>
<dbReference type="Pfam" id="PF00590">
    <property type="entry name" value="TP_methylase"/>
    <property type="match status" value="1"/>
</dbReference>
<dbReference type="AlphaFoldDB" id="A0A8S3JVL1"/>
<comment type="caution">
    <text evidence="5">The sequence shown here is derived from an EMBL/GenBank/DDBJ whole genome shotgun (WGS) entry which is preliminary data.</text>
</comment>
<dbReference type="Proteomes" id="UP000681720">
    <property type="component" value="Unassembled WGS sequence"/>
</dbReference>
<dbReference type="EC" id="2.1.1.314" evidence="2"/>
<evidence type="ECO:0000256" key="1">
    <source>
        <dbReference type="ARBA" id="ARBA00004006"/>
    </source>
</evidence>
<evidence type="ECO:0000313" key="6">
    <source>
        <dbReference type="Proteomes" id="UP000681720"/>
    </source>
</evidence>
<protein>
    <recommendedName>
        <fullName evidence="2">diphthine methyl ester synthase</fullName>
        <ecNumber evidence="2">2.1.1.314</ecNumber>
    </recommendedName>
</protein>
<gene>
    <name evidence="5" type="ORF">GIL414_LOCUS85282</name>
</gene>
<dbReference type="PANTHER" id="PTHR10882:SF0">
    <property type="entry name" value="DIPHTHINE METHYL ESTER SYNTHASE"/>
    <property type="match status" value="1"/>
</dbReference>
<dbReference type="SUPFAM" id="SSF53790">
    <property type="entry name" value="Tetrapyrrole methylase"/>
    <property type="match status" value="1"/>
</dbReference>
<evidence type="ECO:0000313" key="5">
    <source>
        <dbReference type="EMBL" id="CAF5222849.1"/>
    </source>
</evidence>